<evidence type="ECO:0000313" key="1">
    <source>
        <dbReference type="EMBL" id="GBM58143.1"/>
    </source>
</evidence>
<accession>A0A4Y2GXC2</accession>
<reference evidence="1 2" key="1">
    <citation type="journal article" date="2019" name="Sci. Rep.">
        <title>Orb-weaving spider Araneus ventricosus genome elucidates the spidroin gene catalogue.</title>
        <authorList>
            <person name="Kono N."/>
            <person name="Nakamura H."/>
            <person name="Ohtoshi R."/>
            <person name="Moran D.A.P."/>
            <person name="Shinohara A."/>
            <person name="Yoshida Y."/>
            <person name="Fujiwara M."/>
            <person name="Mori M."/>
            <person name="Tomita M."/>
            <person name="Arakawa K."/>
        </authorList>
    </citation>
    <scope>NUCLEOTIDE SEQUENCE [LARGE SCALE GENOMIC DNA]</scope>
</reference>
<evidence type="ECO:0000313" key="2">
    <source>
        <dbReference type="Proteomes" id="UP000499080"/>
    </source>
</evidence>
<organism evidence="1 2">
    <name type="scientific">Araneus ventricosus</name>
    <name type="common">Orbweaver spider</name>
    <name type="synonym">Epeira ventricosa</name>
    <dbReference type="NCBI Taxonomy" id="182803"/>
    <lineage>
        <taxon>Eukaryota</taxon>
        <taxon>Metazoa</taxon>
        <taxon>Ecdysozoa</taxon>
        <taxon>Arthropoda</taxon>
        <taxon>Chelicerata</taxon>
        <taxon>Arachnida</taxon>
        <taxon>Araneae</taxon>
        <taxon>Araneomorphae</taxon>
        <taxon>Entelegynae</taxon>
        <taxon>Araneoidea</taxon>
        <taxon>Araneidae</taxon>
        <taxon>Araneus</taxon>
    </lineage>
</organism>
<name>A0A4Y2GXC2_ARAVE</name>
<feature type="non-terminal residue" evidence="1">
    <location>
        <position position="1"/>
    </location>
</feature>
<dbReference type="EMBL" id="BGPR01100994">
    <property type="protein sequence ID" value="GBM58143.1"/>
    <property type="molecule type" value="Genomic_DNA"/>
</dbReference>
<proteinExistence type="predicted"/>
<dbReference type="OrthoDB" id="6413124at2759"/>
<dbReference type="AlphaFoldDB" id="A0A4Y2GXC2"/>
<keyword evidence="2" id="KW-1185">Reference proteome</keyword>
<gene>
    <name evidence="1" type="ORF">AVEN_272471_1</name>
</gene>
<protein>
    <submittedName>
        <fullName evidence="1">Uncharacterized protein</fullName>
    </submittedName>
</protein>
<comment type="caution">
    <text evidence="1">The sequence shown here is derived from an EMBL/GenBank/DDBJ whole genome shotgun (WGS) entry which is preliminary data.</text>
</comment>
<sequence>SSSGQKSNLSRRNYTVPIPRRKLRSSRSFLGMFLSLIKSTTAISSKTKLLRERKDYLSTSSLPALEEDIPESSSILRGFSLEPEFKNIASTRCGTIHLSKKSESFLPPIERKSPVPANVKLVCIYTLFFM</sequence>
<dbReference type="Proteomes" id="UP000499080">
    <property type="component" value="Unassembled WGS sequence"/>
</dbReference>